<dbReference type="EMBL" id="JACHJQ010000003">
    <property type="protein sequence ID" value="MBB4906528.1"/>
    <property type="molecule type" value="Genomic_DNA"/>
</dbReference>
<dbReference type="Proteomes" id="UP000520767">
    <property type="component" value="Unassembled WGS sequence"/>
</dbReference>
<comment type="caution">
    <text evidence="1">The sequence shown here is derived from an EMBL/GenBank/DDBJ whole genome shotgun (WGS) entry which is preliminary data.</text>
</comment>
<organism evidence="1 2">
    <name type="scientific">Actinophytocola algeriensis</name>
    <dbReference type="NCBI Taxonomy" id="1768010"/>
    <lineage>
        <taxon>Bacteria</taxon>
        <taxon>Bacillati</taxon>
        <taxon>Actinomycetota</taxon>
        <taxon>Actinomycetes</taxon>
        <taxon>Pseudonocardiales</taxon>
        <taxon>Pseudonocardiaceae</taxon>
    </lineage>
</organism>
<evidence type="ECO:0000313" key="2">
    <source>
        <dbReference type="Proteomes" id="UP000520767"/>
    </source>
</evidence>
<sequence>MTKYDIDAINGCMQKALDYKPKFGEISDTFPELCTASTVYGKLPSSAGLASAVDALNDLMHDELNAAEDRLNGVAGALDAVAQTVQNNEDEGVRTYGAQPRYVQV</sequence>
<gene>
    <name evidence="1" type="ORF">FHR82_002748</name>
</gene>
<evidence type="ECO:0008006" key="3">
    <source>
        <dbReference type="Google" id="ProtNLM"/>
    </source>
</evidence>
<dbReference type="AlphaFoldDB" id="A0A7W7Q472"/>
<protein>
    <recommendedName>
        <fullName evidence="3">Excreted virulence factor EspC (Type VII ESX diderm)</fullName>
    </recommendedName>
</protein>
<keyword evidence="2" id="KW-1185">Reference proteome</keyword>
<proteinExistence type="predicted"/>
<dbReference type="RefSeq" id="WP_184810730.1">
    <property type="nucleotide sequence ID" value="NZ_JACHJQ010000003.1"/>
</dbReference>
<accession>A0A7W7Q472</accession>
<evidence type="ECO:0000313" key="1">
    <source>
        <dbReference type="EMBL" id="MBB4906528.1"/>
    </source>
</evidence>
<name>A0A7W7Q472_9PSEU</name>
<reference evidence="1 2" key="1">
    <citation type="submission" date="2020-08" db="EMBL/GenBank/DDBJ databases">
        <title>Genomic Encyclopedia of Type Strains, Phase III (KMG-III): the genomes of soil and plant-associated and newly described type strains.</title>
        <authorList>
            <person name="Whitman W."/>
        </authorList>
    </citation>
    <scope>NUCLEOTIDE SEQUENCE [LARGE SCALE GENOMIC DNA]</scope>
    <source>
        <strain evidence="1 2">CECT 8960</strain>
    </source>
</reference>